<dbReference type="Pfam" id="PF00207">
    <property type="entry name" value="A2M"/>
    <property type="match status" value="1"/>
</dbReference>
<name>A0A1I1TKT8_9BACT</name>
<feature type="region of interest" description="Disordered" evidence="3">
    <location>
        <begin position="1257"/>
        <end position="1289"/>
    </location>
</feature>
<dbReference type="GO" id="GO:0004866">
    <property type="term" value="F:endopeptidase inhibitor activity"/>
    <property type="evidence" value="ECO:0007669"/>
    <property type="project" value="InterPro"/>
</dbReference>
<dbReference type="EMBL" id="FOMX01000002">
    <property type="protein sequence ID" value="SFD56050.1"/>
    <property type="molecule type" value="Genomic_DNA"/>
</dbReference>
<dbReference type="Pfam" id="PF01835">
    <property type="entry name" value="MG2"/>
    <property type="match status" value="1"/>
</dbReference>
<keyword evidence="8" id="KW-1185">Reference proteome</keyword>
<dbReference type="SMART" id="SM01359">
    <property type="entry name" value="A2M_N_2"/>
    <property type="match status" value="1"/>
</dbReference>
<dbReference type="SMART" id="SM01360">
    <property type="entry name" value="A2M"/>
    <property type="match status" value="1"/>
</dbReference>
<dbReference type="Pfam" id="PF13205">
    <property type="entry name" value="Big_5"/>
    <property type="match status" value="2"/>
</dbReference>
<protein>
    <recommendedName>
        <fullName evidence="9">Alpha-2-macroglobulin family N-terminal region</fullName>
    </recommendedName>
</protein>
<dbReference type="InterPro" id="IPR041462">
    <property type="entry name" value="Bact_A2M_MG6"/>
</dbReference>
<dbReference type="Gene3D" id="2.60.40.1930">
    <property type="match status" value="1"/>
</dbReference>
<dbReference type="Pfam" id="PF07703">
    <property type="entry name" value="A2M_BRD"/>
    <property type="match status" value="1"/>
</dbReference>
<dbReference type="Proteomes" id="UP000199400">
    <property type="component" value="Unassembled WGS sequence"/>
</dbReference>
<feature type="region of interest" description="Disordered" evidence="3">
    <location>
        <begin position="29"/>
        <end position="103"/>
    </location>
</feature>
<sequence>MRDHANKRQIRRTAPAGLFAAMFFLPACTPKTPPPATETDTAKETAQPPKLDLWAGVPAIEPEASDVAGELTPIPGPKPPPSVSEKVELPFPPPAPPTKQTQDLAEEGPLKVLRTSPTEKAPGLVGSVSAVFNQPMVPLASIDDLKLERSPLTIEPLPKGKFRWLGTQMIAFEPEGRMPYSTTYTAKVVAGETSTMGTKLAKEVKWQFTTPSLEVESFTPGEYESATLDTVVVLRFNQAVDRDKLLAALRVKGGAGQVSVTAVPPEQWAGLPEPFRSYAQQGPAERVIVLRPAAALTANTAYTVEIPAGVYGEGPNPSKAIKLKFRTYPPLTLTGPQCASQSYWDCNPQAGLHVSASNSLLPTPDAEKKVRVTPEVPDLKVTVSGDITLTGKFRGLGTYTIEVEPGLKDIHGQELKAPYRKTVTLPALDASLQWADRPVDPAVLEPSHSGVLDAKATGLTSVEFRARSFEPSEMRKILNDRHVRYDGEWPEPLKSPTWDKLFDVKDSRVEAATLSLDARSLGAGAGKFLLLGARSNELGDGGWRYRQSLSQVVQITRLGVTAALDSDSGVILVTDIETGEPLPGVELGLHNMALDGPVWSGKSGPDGLAELTHGTMYDQPYILARYQGEAAYIPLQQTADNSWGVWMNGGREHEPRIFFYSDRQPYKPGETVHMQGIVREETRGPAGKVQLWRAGTTANYTVHGPRGHEIAKGELKVGQFGTFSVDIPIPADGDTGSYQLIVSSPAGLFSREHSFYHSFEVQQFRAPEFEVKVERPAEAPLLYGDTLQADIKATYFHGAPMVGAEATYTLRRQDSPYRPPGSENEAFTFGQGGNEWWMWGGELDFGGGIYRGKGIGFPRPYGSGMLVRQGSGQTDARGLLAVSHLLAAVETPWGEKTPVPPAGPKSEDPPGASTYTLEANVTDENRQSIAGRATYVVHPASEYAGVRADRSVYRAGERARLEAVVVDVDGKRVTGRDVQVKLVRKETSRAAVQENGSWQYKYDTVDVEVGSCALVSADAPVHCELVVDKAGSYDIRALITDPKGHKSLSKHPFYVYGEDAVVWQQDQHRVDMVPDKRTYEPGDKATVLVRSPFDKARGLVVIAREGIVSHYPIEVKGGAATIEVPIDEAQIPNVRASVLLVRGRVDVPGAPPGQDLGRPAFAVGQVDLKIEATRKKIALEVLPEKTEVAPKDTLKLKIKAKDATGAPQKAAVAVMVVDEGVLSLMGFQTPDPLAFFHHDRDPGVSLYDMRQFLVAKKDVEPPPPPAPPPDAVPMAPSAGDFDGGLGRAGTGAGGGGYEAGFGATADKAVALPEPAAPMEEAAEKRTEAEASRGPMKKAKRQSTVTAALDVQQAMSQPISLRSLFATTAYFNAEVAIDASGEATVEIPMPENLTSFRVMAVAVDPDQADRFGSGEANVKVRKPIMLRPSLPRFANFGDKFEASVMVDNQTSEPQAILVGTRGSNVVISGEPTVGVEIPAGESREVRFPMAVDRVGTMRVQFAALANGGRDATELALPVHYPATRQAFADYGVTDGSIARALKVPEDALPAFGGLELSMSSTALTGLEDAVDFLVGYRYECTEQLASRLLPIFVLGPVLEQFPIASVSDLAKRQALGAEGVARIQSRQNWDGGFRYWDEPARSSPYLTAWVTFAWLEGKAAGFKVDDAAIDRAMAYLDNFVRNGEATPWGRYYDHTSRAFALWLMSRDGRGSDLFERVYARRKEMPLYAHALLLSAAHRYGMTGQRDALLKEFRAKVVENAKTAHFAETAREGDDGYGLQVLMHSDVQTDAIALMALLEVAEGDPLLPKVMAGILDDRDPQKGGQWGTTHANAWALLAASRYFTTIEKDVPDYVARVWLDSAFAGERAFKGRSMAVVEQQIPMKKLIEQKPRELLLSKDGPGLLYYRLGLRYAPADLTMKAESQGFTVHRSYEPLAQGGDKPDPESVKKLEDGTWQIKAGALVRVNLTLVAKDRANFVVVDDPLPAGFEGQNAKFATTLRDVQGGVESQSVDGSLPFFGELGGWWWWRPWWRFDHTEMRDDRMLLFSNHLPAGVYTYSYTARATTIGEFSLPPVRAEAMYMPELFGHGASTKVRVVE</sequence>
<dbReference type="PANTHER" id="PTHR40094:SF1">
    <property type="entry name" value="UBIQUITIN DOMAIN-CONTAINING PROTEIN"/>
    <property type="match status" value="1"/>
</dbReference>
<accession>A0A1I1TKT8</accession>
<feature type="domain" description="Alpha-2-macroglobulin" evidence="6">
    <location>
        <begin position="1367"/>
        <end position="1459"/>
    </location>
</feature>
<comment type="similarity">
    <text evidence="1">Belongs to the protease inhibitor I39 (alpha-2-macroglobulin) family. Bacterial alpha-2-macroglobulin subfamily.</text>
</comment>
<dbReference type="PANTHER" id="PTHR40094">
    <property type="entry name" value="ALPHA-2-MACROGLOBULIN HOMOLOG"/>
    <property type="match status" value="1"/>
</dbReference>
<dbReference type="CDD" id="cd02891">
    <property type="entry name" value="A2M_like"/>
    <property type="match status" value="1"/>
</dbReference>
<keyword evidence="2 4" id="KW-0732">Signal</keyword>
<dbReference type="Gene3D" id="2.60.40.3710">
    <property type="match status" value="1"/>
</dbReference>
<dbReference type="Pfam" id="PF17973">
    <property type="entry name" value="bMG10"/>
    <property type="match status" value="1"/>
</dbReference>
<evidence type="ECO:0000313" key="7">
    <source>
        <dbReference type="EMBL" id="SFD56050.1"/>
    </source>
</evidence>
<feature type="region of interest" description="Disordered" evidence="3">
    <location>
        <begin position="1317"/>
        <end position="1340"/>
    </location>
</feature>
<reference evidence="8" key="1">
    <citation type="submission" date="2016-10" db="EMBL/GenBank/DDBJ databases">
        <authorList>
            <person name="Varghese N."/>
            <person name="Submissions S."/>
        </authorList>
    </citation>
    <scope>NUCLEOTIDE SEQUENCE [LARGE SCALE GENOMIC DNA]</scope>
    <source>
        <strain evidence="8">ATCC 25963</strain>
    </source>
</reference>
<feature type="chain" id="PRO_5011617995" description="Alpha-2-macroglobulin family N-terminal region" evidence="4">
    <location>
        <begin position="28"/>
        <end position="2095"/>
    </location>
</feature>
<feature type="signal peptide" evidence="4">
    <location>
        <begin position="1"/>
        <end position="27"/>
    </location>
</feature>
<feature type="region of interest" description="Disordered" evidence="3">
    <location>
        <begin position="893"/>
        <end position="913"/>
    </location>
</feature>
<feature type="compositionally biased region" description="Basic and acidic residues" evidence="3">
    <location>
        <begin position="1321"/>
        <end position="1330"/>
    </location>
</feature>
<dbReference type="InterPro" id="IPR032812">
    <property type="entry name" value="SbsA_Ig"/>
</dbReference>
<feature type="compositionally biased region" description="Pro residues" evidence="3">
    <location>
        <begin position="1261"/>
        <end position="1271"/>
    </location>
</feature>
<evidence type="ECO:0000256" key="3">
    <source>
        <dbReference type="SAM" id="MobiDB-lite"/>
    </source>
</evidence>
<dbReference type="InterPro" id="IPR041246">
    <property type="entry name" value="Bact_MG10"/>
</dbReference>
<dbReference type="SUPFAM" id="SSF48239">
    <property type="entry name" value="Terpenoid cyclases/Protein prenyltransferases"/>
    <property type="match status" value="1"/>
</dbReference>
<dbReference type="STRING" id="54.SAMN02745121_00615"/>
<dbReference type="Pfam" id="PF17962">
    <property type="entry name" value="bMG6"/>
    <property type="match status" value="1"/>
</dbReference>
<dbReference type="InterPro" id="IPR002890">
    <property type="entry name" value="MG2"/>
</dbReference>
<feature type="domain" description="Alpha-2-macroglobulin bait region" evidence="5">
    <location>
        <begin position="1070"/>
        <end position="1224"/>
    </location>
</feature>
<evidence type="ECO:0000256" key="2">
    <source>
        <dbReference type="ARBA" id="ARBA00022729"/>
    </source>
</evidence>
<evidence type="ECO:0000256" key="4">
    <source>
        <dbReference type="SAM" id="SignalP"/>
    </source>
</evidence>
<dbReference type="InterPro" id="IPR011625">
    <property type="entry name" value="A2M_N_BRD"/>
</dbReference>
<evidence type="ECO:0000256" key="1">
    <source>
        <dbReference type="ARBA" id="ARBA00010556"/>
    </source>
</evidence>
<dbReference type="Gene3D" id="1.50.10.20">
    <property type="match status" value="1"/>
</dbReference>
<evidence type="ECO:0000259" key="6">
    <source>
        <dbReference type="SMART" id="SM01360"/>
    </source>
</evidence>
<dbReference type="InterPro" id="IPR051802">
    <property type="entry name" value="YfhM-like"/>
</dbReference>
<evidence type="ECO:0000313" key="8">
    <source>
        <dbReference type="Proteomes" id="UP000199400"/>
    </source>
</evidence>
<proteinExistence type="inferred from homology"/>
<organism evidence="7 8">
    <name type="scientific">Nannocystis exedens</name>
    <dbReference type="NCBI Taxonomy" id="54"/>
    <lineage>
        <taxon>Bacteria</taxon>
        <taxon>Pseudomonadati</taxon>
        <taxon>Myxococcota</taxon>
        <taxon>Polyangia</taxon>
        <taxon>Nannocystales</taxon>
        <taxon>Nannocystaceae</taxon>
        <taxon>Nannocystis</taxon>
    </lineage>
</organism>
<gene>
    <name evidence="7" type="ORF">SAMN02745121_00615</name>
</gene>
<evidence type="ECO:0000259" key="5">
    <source>
        <dbReference type="SMART" id="SM01359"/>
    </source>
</evidence>
<dbReference type="InterPro" id="IPR001599">
    <property type="entry name" value="Macroglobln_a2"/>
</dbReference>
<dbReference type="InterPro" id="IPR008930">
    <property type="entry name" value="Terpenoid_cyclase/PrenylTrfase"/>
</dbReference>
<evidence type="ECO:0008006" key="9">
    <source>
        <dbReference type="Google" id="ProtNLM"/>
    </source>
</evidence>